<reference evidence="1 2" key="1">
    <citation type="journal article" date="2015" name="Int. J. Syst. Evol. Microbiol.">
        <title>Carboxylicivirga linearis sp. nov., isolated from a sea cucumber culture pond.</title>
        <authorList>
            <person name="Wang F.Q."/>
            <person name="Zhou Y.X."/>
            <person name="Lin X.Z."/>
            <person name="Chen G.J."/>
            <person name="Du Z.J."/>
        </authorList>
    </citation>
    <scope>NUCLEOTIDE SEQUENCE [LARGE SCALE GENOMIC DNA]</scope>
    <source>
        <strain evidence="1 2">FB218</strain>
    </source>
</reference>
<gene>
    <name evidence="1" type="ORF">KEM10_23995</name>
</gene>
<proteinExistence type="predicted"/>
<accession>A0ABS5K4F2</accession>
<name>A0ABS5K4F2_9BACT</name>
<dbReference type="EMBL" id="JAGUCO010000129">
    <property type="protein sequence ID" value="MBS2101364.1"/>
    <property type="molecule type" value="Genomic_DNA"/>
</dbReference>
<feature type="non-terminal residue" evidence="1">
    <location>
        <position position="1"/>
    </location>
</feature>
<dbReference type="InterPro" id="IPR008969">
    <property type="entry name" value="CarboxyPept-like_regulatory"/>
</dbReference>
<dbReference type="SUPFAM" id="SSF49464">
    <property type="entry name" value="Carboxypeptidase regulatory domain-like"/>
    <property type="match status" value="1"/>
</dbReference>
<evidence type="ECO:0000313" key="1">
    <source>
        <dbReference type="EMBL" id="MBS2101364.1"/>
    </source>
</evidence>
<protein>
    <submittedName>
        <fullName evidence="1">Carboxypeptidase-like regulatory domain-containing protein</fullName>
    </submittedName>
</protein>
<feature type="non-terminal residue" evidence="1">
    <location>
        <position position="205"/>
    </location>
</feature>
<dbReference type="Proteomes" id="UP000708576">
    <property type="component" value="Unassembled WGS sequence"/>
</dbReference>
<organism evidence="1 2">
    <name type="scientific">Carboxylicivirga linearis</name>
    <dbReference type="NCBI Taxonomy" id="1628157"/>
    <lineage>
        <taxon>Bacteria</taxon>
        <taxon>Pseudomonadati</taxon>
        <taxon>Bacteroidota</taxon>
        <taxon>Bacteroidia</taxon>
        <taxon>Marinilabiliales</taxon>
        <taxon>Marinilabiliaceae</taxon>
        <taxon>Carboxylicivirga</taxon>
    </lineage>
</organism>
<comment type="caution">
    <text evidence="1">The sequence shown here is derived from an EMBL/GenBank/DDBJ whole genome shotgun (WGS) entry which is preliminary data.</text>
</comment>
<keyword evidence="2" id="KW-1185">Reference proteome</keyword>
<sequence>AQIQFYASDVSDKIRLEINGISNVGETGSLIHQTPDSLFYYNRNTASSSLSNNLAGDDSKIIKPTLLADGSSANPAKSGYDDNNQISIASADGLSSSEDTTLQSNSTGGQVISGIVMDAHTKETIPNVAVYYDQTFKGTTTDQYGNFKINSIKDRSLVFSSIGYYSTSISDYASLEDLKIFLKPKNYEVGEVTVNSESLEKQRAK</sequence>
<dbReference type="Gene3D" id="2.60.40.1120">
    <property type="entry name" value="Carboxypeptidase-like, regulatory domain"/>
    <property type="match status" value="1"/>
</dbReference>
<dbReference type="RefSeq" id="WP_212221002.1">
    <property type="nucleotide sequence ID" value="NZ_JAGUCO010000129.1"/>
</dbReference>
<dbReference type="Pfam" id="PF13715">
    <property type="entry name" value="CarbopepD_reg_2"/>
    <property type="match status" value="1"/>
</dbReference>
<evidence type="ECO:0000313" key="2">
    <source>
        <dbReference type="Proteomes" id="UP000708576"/>
    </source>
</evidence>